<reference evidence="1 2" key="1">
    <citation type="journal article" date="2018" name="Sci. Rep.">
        <title>Comparative analysis of the Pocillopora damicornis genome highlights role of immune system in coral evolution.</title>
        <authorList>
            <person name="Cunning R."/>
            <person name="Bay R.A."/>
            <person name="Gillette P."/>
            <person name="Baker A.C."/>
            <person name="Traylor-Knowles N."/>
        </authorList>
    </citation>
    <scope>NUCLEOTIDE SEQUENCE [LARGE SCALE GENOMIC DNA]</scope>
    <source>
        <strain evidence="1">RSMAS</strain>
        <tissue evidence="1">Whole animal</tissue>
    </source>
</reference>
<dbReference type="Proteomes" id="UP000275408">
    <property type="component" value="Unassembled WGS sequence"/>
</dbReference>
<feature type="non-terminal residue" evidence="1">
    <location>
        <position position="43"/>
    </location>
</feature>
<keyword evidence="2" id="KW-1185">Reference proteome</keyword>
<proteinExistence type="predicted"/>
<evidence type="ECO:0000313" key="1">
    <source>
        <dbReference type="EMBL" id="RMX57168.1"/>
    </source>
</evidence>
<sequence>MQNLSIQTKGCKNIEDMKERILAHLSSRKDNRLAYNEVGLPGK</sequence>
<protein>
    <submittedName>
        <fullName evidence="1">Uncharacterized protein</fullName>
    </submittedName>
</protein>
<evidence type="ECO:0000313" key="2">
    <source>
        <dbReference type="Proteomes" id="UP000275408"/>
    </source>
</evidence>
<dbReference type="EMBL" id="RCHS01000722">
    <property type="protein sequence ID" value="RMX57168.1"/>
    <property type="molecule type" value="Genomic_DNA"/>
</dbReference>
<comment type="caution">
    <text evidence="1">The sequence shown here is derived from an EMBL/GenBank/DDBJ whole genome shotgun (WGS) entry which is preliminary data.</text>
</comment>
<dbReference type="AlphaFoldDB" id="A0A3M6UV28"/>
<accession>A0A3M6UV28</accession>
<gene>
    <name evidence="1" type="ORF">pdam_00022587</name>
</gene>
<name>A0A3M6UV28_POCDA</name>
<organism evidence="1 2">
    <name type="scientific">Pocillopora damicornis</name>
    <name type="common">Cauliflower coral</name>
    <name type="synonym">Millepora damicornis</name>
    <dbReference type="NCBI Taxonomy" id="46731"/>
    <lineage>
        <taxon>Eukaryota</taxon>
        <taxon>Metazoa</taxon>
        <taxon>Cnidaria</taxon>
        <taxon>Anthozoa</taxon>
        <taxon>Hexacorallia</taxon>
        <taxon>Scleractinia</taxon>
        <taxon>Astrocoeniina</taxon>
        <taxon>Pocilloporidae</taxon>
        <taxon>Pocillopora</taxon>
    </lineage>
</organism>